<proteinExistence type="predicted"/>
<keyword evidence="1" id="KW-1133">Transmembrane helix</keyword>
<keyword evidence="1" id="KW-0472">Membrane</keyword>
<evidence type="ECO:0000313" key="4">
    <source>
        <dbReference type="Proteomes" id="UP000783742"/>
    </source>
</evidence>
<feature type="transmembrane region" description="Helical" evidence="1">
    <location>
        <begin position="215"/>
        <end position="236"/>
    </location>
</feature>
<evidence type="ECO:0000256" key="1">
    <source>
        <dbReference type="SAM" id="Phobius"/>
    </source>
</evidence>
<feature type="transmembrane region" description="Helical" evidence="1">
    <location>
        <begin position="72"/>
        <end position="89"/>
    </location>
</feature>
<keyword evidence="4" id="KW-1185">Reference proteome</keyword>
<accession>A0ABS6FH05</accession>
<name>A0ABS6FH05_9FIRM</name>
<gene>
    <name evidence="3" type="ORF">KQI68_06350</name>
</gene>
<feature type="domain" description="Heparan-alpha-glucosaminide N-acetyltransferase catalytic" evidence="2">
    <location>
        <begin position="7"/>
        <end position="222"/>
    </location>
</feature>
<feature type="transmembrane region" description="Helical" evidence="1">
    <location>
        <begin position="95"/>
        <end position="113"/>
    </location>
</feature>
<feature type="transmembrane region" description="Helical" evidence="1">
    <location>
        <begin position="175"/>
        <end position="195"/>
    </location>
</feature>
<feature type="transmembrane region" description="Helical" evidence="1">
    <location>
        <begin position="44"/>
        <end position="65"/>
    </location>
</feature>
<protein>
    <submittedName>
        <fullName evidence="3">DUF1624 domain-containing protein</fullName>
    </submittedName>
</protein>
<feature type="transmembrane region" description="Helical" evidence="1">
    <location>
        <begin position="125"/>
        <end position="149"/>
    </location>
</feature>
<dbReference type="Pfam" id="PF07786">
    <property type="entry name" value="HGSNAT_cat"/>
    <property type="match status" value="1"/>
</dbReference>
<reference evidence="3 4" key="1">
    <citation type="submission" date="2021-06" db="EMBL/GenBank/DDBJ databases">
        <authorList>
            <person name="Sun Q."/>
            <person name="Li D."/>
        </authorList>
    </citation>
    <scope>NUCLEOTIDE SEQUENCE [LARGE SCALE GENOMIC DNA]</scope>
    <source>
        <strain evidence="3 4">MSJ-1</strain>
    </source>
</reference>
<comment type="caution">
    <text evidence="3">The sequence shown here is derived from an EMBL/GenBank/DDBJ whole genome shotgun (WGS) entry which is preliminary data.</text>
</comment>
<feature type="transmembrane region" description="Helical" evidence="1">
    <location>
        <begin position="12"/>
        <end position="29"/>
    </location>
</feature>
<organism evidence="3 4">
    <name type="scientific">Peptoniphilus ovalis</name>
    <dbReference type="NCBI Taxonomy" id="2841503"/>
    <lineage>
        <taxon>Bacteria</taxon>
        <taxon>Bacillati</taxon>
        <taxon>Bacillota</taxon>
        <taxon>Tissierellia</taxon>
        <taxon>Tissierellales</taxon>
        <taxon>Peptoniphilaceae</taxon>
        <taxon>Peptoniphilus</taxon>
    </lineage>
</organism>
<evidence type="ECO:0000259" key="2">
    <source>
        <dbReference type="Pfam" id="PF07786"/>
    </source>
</evidence>
<sequence>MEKNKKRYNIIDFLRGFTIINMIIYHGIYDLEAFYGIEIPYNLYYYQQYICMSFILISGLSLNFSKNYFKKFLILTGVSIAITLATFLFDKNEAIYFGIIHFFAAAMLIHIIFENFIKKINPKFGLIICLILFIIFKRIYYGNIFFGLIDIPNSLYNLNLFVLGLPSPSFSSADYFPIIPWIFLFYVGYFFYDFIDLKKKEASKNIINIMGRHSLVLYIVHQIVLVVLLSIVFYFVGS</sequence>
<dbReference type="InterPro" id="IPR012429">
    <property type="entry name" value="HGSNAT_cat"/>
</dbReference>
<keyword evidence="1" id="KW-0812">Transmembrane</keyword>
<dbReference type="RefSeq" id="WP_216549290.1">
    <property type="nucleotide sequence ID" value="NZ_JAHLQO010000004.1"/>
</dbReference>
<dbReference type="Proteomes" id="UP000783742">
    <property type="component" value="Unassembled WGS sequence"/>
</dbReference>
<dbReference type="EMBL" id="JAHLQO010000004">
    <property type="protein sequence ID" value="MBU5669457.1"/>
    <property type="molecule type" value="Genomic_DNA"/>
</dbReference>
<evidence type="ECO:0000313" key="3">
    <source>
        <dbReference type="EMBL" id="MBU5669457.1"/>
    </source>
</evidence>